<dbReference type="OrthoDB" id="411641at2759"/>
<proteinExistence type="predicted"/>
<evidence type="ECO:0000313" key="5">
    <source>
        <dbReference type="Proteomes" id="UP001152797"/>
    </source>
</evidence>
<dbReference type="EMBL" id="CAMXCT010003130">
    <property type="protein sequence ID" value="CAI4002616.1"/>
    <property type="molecule type" value="Genomic_DNA"/>
</dbReference>
<dbReference type="Gene3D" id="3.80.10.10">
    <property type="entry name" value="Ribonuclease Inhibitor"/>
    <property type="match status" value="1"/>
</dbReference>
<evidence type="ECO:0000313" key="3">
    <source>
        <dbReference type="EMBL" id="CAL1155991.1"/>
    </source>
</evidence>
<dbReference type="CDD" id="cd17039">
    <property type="entry name" value="Ubl_ubiquitin_like"/>
    <property type="match status" value="1"/>
</dbReference>
<dbReference type="Pfam" id="PF13306">
    <property type="entry name" value="LRR_5"/>
    <property type="match status" value="1"/>
</dbReference>
<evidence type="ECO:0000313" key="2">
    <source>
        <dbReference type="EMBL" id="CAI4002616.1"/>
    </source>
</evidence>
<accession>A0A9P1D4A0</accession>
<dbReference type="InterPro" id="IPR000626">
    <property type="entry name" value="Ubiquitin-like_dom"/>
</dbReference>
<evidence type="ECO:0000259" key="1">
    <source>
        <dbReference type="PROSITE" id="PS50053"/>
    </source>
</evidence>
<comment type="caution">
    <text evidence="2">The sequence shown here is derived from an EMBL/GenBank/DDBJ whole genome shotgun (WGS) entry which is preliminary data.</text>
</comment>
<dbReference type="AlphaFoldDB" id="A0A9P1D4A0"/>
<organism evidence="2">
    <name type="scientific">Cladocopium goreaui</name>
    <dbReference type="NCBI Taxonomy" id="2562237"/>
    <lineage>
        <taxon>Eukaryota</taxon>
        <taxon>Sar</taxon>
        <taxon>Alveolata</taxon>
        <taxon>Dinophyceae</taxon>
        <taxon>Suessiales</taxon>
        <taxon>Symbiodiniaceae</taxon>
        <taxon>Cladocopium</taxon>
    </lineage>
</organism>
<dbReference type="PANTHER" id="PTHR45661">
    <property type="entry name" value="SURFACE ANTIGEN"/>
    <property type="match status" value="1"/>
</dbReference>
<dbReference type="InterPro" id="IPR026906">
    <property type="entry name" value="LRR_5"/>
</dbReference>
<dbReference type="InterPro" id="IPR032675">
    <property type="entry name" value="LRR_dom_sf"/>
</dbReference>
<reference evidence="3" key="2">
    <citation type="submission" date="2024-04" db="EMBL/GenBank/DDBJ databases">
        <authorList>
            <person name="Chen Y."/>
            <person name="Shah S."/>
            <person name="Dougan E. K."/>
            <person name="Thang M."/>
            <person name="Chan C."/>
        </authorList>
    </citation>
    <scope>NUCLEOTIDE SEQUENCE [LARGE SCALE GENOMIC DNA]</scope>
</reference>
<dbReference type="Proteomes" id="UP001152797">
    <property type="component" value="Unassembled WGS sequence"/>
</dbReference>
<dbReference type="PROSITE" id="PS50053">
    <property type="entry name" value="UBIQUITIN_2"/>
    <property type="match status" value="1"/>
</dbReference>
<gene>
    <name evidence="2" type="ORF">C1SCF055_LOCUS28559</name>
</gene>
<dbReference type="SUPFAM" id="SSF52058">
    <property type="entry name" value="L domain-like"/>
    <property type="match status" value="1"/>
</dbReference>
<name>A0A9P1D4A0_9DINO</name>
<dbReference type="Gene3D" id="3.40.50.12480">
    <property type="match status" value="1"/>
</dbReference>
<feature type="domain" description="Ubiquitin-like" evidence="1">
    <location>
        <begin position="42"/>
        <end position="117"/>
    </location>
</feature>
<reference evidence="2" key="1">
    <citation type="submission" date="2022-10" db="EMBL/GenBank/DDBJ databases">
        <authorList>
            <person name="Chen Y."/>
            <person name="Dougan E. K."/>
            <person name="Chan C."/>
            <person name="Rhodes N."/>
            <person name="Thang M."/>
        </authorList>
    </citation>
    <scope>NUCLEOTIDE SEQUENCE</scope>
</reference>
<dbReference type="EMBL" id="CAMXCT020003130">
    <property type="protein sequence ID" value="CAL1155991.1"/>
    <property type="molecule type" value="Genomic_DNA"/>
</dbReference>
<dbReference type="EMBL" id="CAMXCT030003130">
    <property type="protein sequence ID" value="CAL4789928.1"/>
    <property type="molecule type" value="Genomic_DNA"/>
</dbReference>
<evidence type="ECO:0000313" key="4">
    <source>
        <dbReference type="EMBL" id="CAL4789928.1"/>
    </source>
</evidence>
<protein>
    <submittedName>
        <fullName evidence="4">Leucine-rich repeat domain-containing protein</fullName>
    </submittedName>
</protein>
<sequence length="288" mass="31207">MDIGDEEALERAWQAIERAATSDEDLGETRDCLENLRVAMARNINVELLGGNVCTLAVRPDMTIRELKEEVKAFHPSEDEITRILSTVEFFLHGEKLNDLQTTVSESILDSANMQVIFYVKPAIQCVNRYGHMVAELRDVRIPSTQAFIGPQAFAGCHCLLRLVIPESVTDIGDFAFAVCTSLTSLTIPESVTQIGDCAFACCSSLTSLTIPASVTRIGDFAFDECSSLTSLTIPESVTRIGDDAFAGCTSLTSLTIPESVTQIGDSAFACCSSLTSLTIPASDSDWR</sequence>
<dbReference type="PANTHER" id="PTHR45661:SF3">
    <property type="entry name" value="IG-LIKE DOMAIN-CONTAINING PROTEIN"/>
    <property type="match status" value="1"/>
</dbReference>
<dbReference type="InterPro" id="IPR053139">
    <property type="entry name" value="Surface_bspA-like"/>
</dbReference>
<keyword evidence="5" id="KW-1185">Reference proteome</keyword>